<feature type="non-terminal residue" evidence="2">
    <location>
        <position position="58"/>
    </location>
</feature>
<protein>
    <recommendedName>
        <fullName evidence="1">Reverse transcriptase Ty1/copia-type domain-containing protein</fullName>
    </recommendedName>
</protein>
<reference evidence="2 3" key="1">
    <citation type="journal article" date="2021" name="Nat. Plants">
        <title>The Taxus genome provides insights into paclitaxel biosynthesis.</title>
        <authorList>
            <person name="Xiong X."/>
            <person name="Gou J."/>
            <person name="Liao Q."/>
            <person name="Li Y."/>
            <person name="Zhou Q."/>
            <person name="Bi G."/>
            <person name="Li C."/>
            <person name="Du R."/>
            <person name="Wang X."/>
            <person name="Sun T."/>
            <person name="Guo L."/>
            <person name="Liang H."/>
            <person name="Lu P."/>
            <person name="Wu Y."/>
            <person name="Zhang Z."/>
            <person name="Ro D.K."/>
            <person name="Shang Y."/>
            <person name="Huang S."/>
            <person name="Yan J."/>
        </authorList>
    </citation>
    <scope>NUCLEOTIDE SEQUENCE [LARGE SCALE GENOMIC DNA]</scope>
    <source>
        <strain evidence="2">Ta-2019</strain>
    </source>
</reference>
<feature type="non-terminal residue" evidence="2">
    <location>
        <position position="1"/>
    </location>
</feature>
<dbReference type="InterPro" id="IPR013103">
    <property type="entry name" value="RVT_2"/>
</dbReference>
<comment type="caution">
    <text evidence="2">The sequence shown here is derived from an EMBL/GenBank/DDBJ whole genome shotgun (WGS) entry which is preliminary data.</text>
</comment>
<keyword evidence="3" id="KW-1185">Reference proteome</keyword>
<evidence type="ECO:0000313" key="2">
    <source>
        <dbReference type="EMBL" id="KAH9288969.1"/>
    </source>
</evidence>
<feature type="domain" description="Reverse transcriptase Ty1/copia-type" evidence="1">
    <location>
        <begin position="2"/>
        <end position="56"/>
    </location>
</feature>
<proteinExistence type="predicted"/>
<gene>
    <name evidence="2" type="ORF">KI387_033086</name>
</gene>
<dbReference type="Pfam" id="PF07727">
    <property type="entry name" value="RVT_2"/>
    <property type="match status" value="1"/>
</dbReference>
<dbReference type="AlphaFoldDB" id="A0AA38F0M5"/>
<organism evidence="2 3">
    <name type="scientific">Taxus chinensis</name>
    <name type="common">Chinese yew</name>
    <name type="synonym">Taxus wallichiana var. chinensis</name>
    <dbReference type="NCBI Taxonomy" id="29808"/>
    <lineage>
        <taxon>Eukaryota</taxon>
        <taxon>Viridiplantae</taxon>
        <taxon>Streptophyta</taxon>
        <taxon>Embryophyta</taxon>
        <taxon>Tracheophyta</taxon>
        <taxon>Spermatophyta</taxon>
        <taxon>Pinopsida</taxon>
        <taxon>Pinidae</taxon>
        <taxon>Conifers II</taxon>
        <taxon>Cupressales</taxon>
        <taxon>Taxaceae</taxon>
        <taxon>Taxus</taxon>
    </lineage>
</organism>
<dbReference type="Proteomes" id="UP000824469">
    <property type="component" value="Unassembled WGS sequence"/>
</dbReference>
<evidence type="ECO:0000259" key="1">
    <source>
        <dbReference type="Pfam" id="PF07727"/>
    </source>
</evidence>
<sequence>ALRAWYIKINQLLQDSGFKRSHSDPNLYFKSDGNDIVLLIVYGDDLAITCSGTAAIHK</sequence>
<evidence type="ECO:0000313" key="3">
    <source>
        <dbReference type="Proteomes" id="UP000824469"/>
    </source>
</evidence>
<dbReference type="EMBL" id="JAHRHJ020003813">
    <property type="protein sequence ID" value="KAH9288969.1"/>
    <property type="molecule type" value="Genomic_DNA"/>
</dbReference>
<name>A0AA38F0M5_TAXCH</name>
<accession>A0AA38F0M5</accession>